<keyword evidence="3" id="KW-1185">Reference proteome</keyword>
<accession>A0A445EML9</accession>
<evidence type="ECO:0000256" key="1">
    <source>
        <dbReference type="SAM" id="Coils"/>
    </source>
</evidence>
<evidence type="ECO:0000313" key="2">
    <source>
        <dbReference type="EMBL" id="RYR76612.1"/>
    </source>
</evidence>
<evidence type="ECO:0000313" key="3">
    <source>
        <dbReference type="Proteomes" id="UP000289738"/>
    </source>
</evidence>
<reference evidence="2 3" key="1">
    <citation type="submission" date="2019-01" db="EMBL/GenBank/DDBJ databases">
        <title>Sequencing of cultivated peanut Arachis hypogaea provides insights into genome evolution and oil improvement.</title>
        <authorList>
            <person name="Chen X."/>
        </authorList>
    </citation>
    <scope>NUCLEOTIDE SEQUENCE [LARGE SCALE GENOMIC DNA]</scope>
    <source>
        <strain evidence="3">cv. Fuhuasheng</strain>
        <tissue evidence="2">Leaves</tissue>
    </source>
</reference>
<feature type="coiled-coil region" evidence="1">
    <location>
        <begin position="74"/>
        <end position="101"/>
    </location>
</feature>
<keyword evidence="1" id="KW-0175">Coiled coil</keyword>
<organism evidence="2 3">
    <name type="scientific">Arachis hypogaea</name>
    <name type="common">Peanut</name>
    <dbReference type="NCBI Taxonomy" id="3818"/>
    <lineage>
        <taxon>Eukaryota</taxon>
        <taxon>Viridiplantae</taxon>
        <taxon>Streptophyta</taxon>
        <taxon>Embryophyta</taxon>
        <taxon>Tracheophyta</taxon>
        <taxon>Spermatophyta</taxon>
        <taxon>Magnoliopsida</taxon>
        <taxon>eudicotyledons</taxon>
        <taxon>Gunneridae</taxon>
        <taxon>Pentapetalae</taxon>
        <taxon>rosids</taxon>
        <taxon>fabids</taxon>
        <taxon>Fabales</taxon>
        <taxon>Fabaceae</taxon>
        <taxon>Papilionoideae</taxon>
        <taxon>50 kb inversion clade</taxon>
        <taxon>dalbergioids sensu lato</taxon>
        <taxon>Dalbergieae</taxon>
        <taxon>Pterocarpus clade</taxon>
        <taxon>Arachis</taxon>
    </lineage>
</organism>
<proteinExistence type="predicted"/>
<dbReference type="EMBL" id="SDMP01000001">
    <property type="protein sequence ID" value="RYR76612.1"/>
    <property type="molecule type" value="Genomic_DNA"/>
</dbReference>
<comment type="caution">
    <text evidence="2">The sequence shown here is derived from an EMBL/GenBank/DDBJ whole genome shotgun (WGS) entry which is preliminary data.</text>
</comment>
<name>A0A445EML9_ARAHY</name>
<sequence>MKRRKQEDKVKRVQQQEECFKHVKVANLLVLAATKTEACDPIASTGAVLFLADMIDRLDHYMIELQIRRKNVVAMKKLEATKALEEEREKLKVELIQLEFDLKSK</sequence>
<dbReference type="AlphaFoldDB" id="A0A445EML9"/>
<protein>
    <submittedName>
        <fullName evidence="2">Uncharacterized protein</fullName>
    </submittedName>
</protein>
<gene>
    <name evidence="2" type="ORF">Ahy_A01g001205</name>
</gene>
<dbReference type="Proteomes" id="UP000289738">
    <property type="component" value="Chromosome A01"/>
</dbReference>